<organism evidence="3 4">
    <name type="scientific">Granulicella aggregans</name>
    <dbReference type="NCBI Taxonomy" id="474949"/>
    <lineage>
        <taxon>Bacteria</taxon>
        <taxon>Pseudomonadati</taxon>
        <taxon>Acidobacteriota</taxon>
        <taxon>Terriglobia</taxon>
        <taxon>Terriglobales</taxon>
        <taxon>Acidobacteriaceae</taxon>
        <taxon>Granulicella</taxon>
    </lineage>
</organism>
<evidence type="ECO:0000313" key="4">
    <source>
        <dbReference type="Proteomes" id="UP000540989"/>
    </source>
</evidence>
<dbReference type="Gene3D" id="1.25.40.10">
    <property type="entry name" value="Tetratricopeptide repeat domain"/>
    <property type="match status" value="3"/>
</dbReference>
<proteinExistence type="predicted"/>
<feature type="repeat" description="TPR" evidence="1">
    <location>
        <begin position="384"/>
        <end position="417"/>
    </location>
</feature>
<protein>
    <submittedName>
        <fullName evidence="3">Tetratricopeptide (TPR) repeat protein</fullName>
    </submittedName>
</protein>
<dbReference type="SUPFAM" id="SSF48452">
    <property type="entry name" value="TPR-like"/>
    <property type="match status" value="1"/>
</dbReference>
<reference evidence="3 4" key="1">
    <citation type="submission" date="2020-08" db="EMBL/GenBank/DDBJ databases">
        <title>Genomic Encyclopedia of Type Strains, Phase IV (KMG-V): Genome sequencing to study the core and pangenomes of soil and plant-associated prokaryotes.</title>
        <authorList>
            <person name="Whitman W."/>
        </authorList>
    </citation>
    <scope>NUCLEOTIDE SEQUENCE [LARGE SCALE GENOMIC DNA]</scope>
    <source>
        <strain evidence="3 4">M8UP14</strain>
    </source>
</reference>
<dbReference type="SMART" id="SM00028">
    <property type="entry name" value="TPR"/>
    <property type="match status" value="4"/>
</dbReference>
<evidence type="ECO:0000256" key="1">
    <source>
        <dbReference type="PROSITE-ProRule" id="PRU00339"/>
    </source>
</evidence>
<keyword evidence="4" id="KW-1185">Reference proteome</keyword>
<comment type="caution">
    <text evidence="3">The sequence shown here is derived from an EMBL/GenBank/DDBJ whole genome shotgun (WGS) entry which is preliminary data.</text>
</comment>
<dbReference type="Proteomes" id="UP000540989">
    <property type="component" value="Unassembled WGS sequence"/>
</dbReference>
<dbReference type="PANTHER" id="PTHR12558:SF13">
    <property type="entry name" value="CELL DIVISION CYCLE PROTEIN 27 HOMOLOG"/>
    <property type="match status" value="1"/>
</dbReference>
<feature type="chain" id="PRO_5030679134" evidence="2">
    <location>
        <begin position="24"/>
        <end position="452"/>
    </location>
</feature>
<sequence>MIQTRAFLKALVVFLAISSAAFAQEKPLSADKASDARIRFWQMQVARDIEYWGSYNELAAAYAQKARETGDISYFQLAEGSLEQSLKFESTHKEAAPAFAQLATVHLSEHKFREAGEDAEKAIKLLPTDLAAYPYAGDAQLEQGNYEAAQKFYDYVKPPEDGTQHPGIEFLAASHGAGLHWIKGDTSKAFDDLERAIVLGQEMHMPAENLAWTEFMLGEQSFQLGDLAKAEERETNSLRDFPKYHRALAAMGQIRAAQGRFPEAIDFYKQAIAIIPLPLYLAALGDVYTVSGDKTNAEKQYATVEFIGRLNEINQQVYNRELALFYADHDRQLPEALKLARKEFDVRHDVYTSDALAWALLKNGQTQDAKQEIERAMRMGTKDAIMEYHAGMIYAAAGDKAKASEHLERALAISPRFHVLFAPQAQKTIAALKAESQTTAGMDAGRDHAKQN</sequence>
<dbReference type="PANTHER" id="PTHR12558">
    <property type="entry name" value="CELL DIVISION CYCLE 16,23,27"/>
    <property type="match status" value="1"/>
</dbReference>
<accession>A0A7W7ZA87</accession>
<gene>
    <name evidence="3" type="ORF">HDF16_000300</name>
</gene>
<dbReference type="Pfam" id="PF13432">
    <property type="entry name" value="TPR_16"/>
    <property type="match status" value="3"/>
</dbReference>
<dbReference type="AlphaFoldDB" id="A0A7W7ZA87"/>
<keyword evidence="1" id="KW-0802">TPR repeat</keyword>
<name>A0A7W7ZA87_9BACT</name>
<evidence type="ECO:0000313" key="3">
    <source>
        <dbReference type="EMBL" id="MBB5055631.1"/>
    </source>
</evidence>
<feature type="repeat" description="TPR" evidence="1">
    <location>
        <begin position="96"/>
        <end position="129"/>
    </location>
</feature>
<dbReference type="InterPro" id="IPR019734">
    <property type="entry name" value="TPR_rpt"/>
</dbReference>
<evidence type="ECO:0000256" key="2">
    <source>
        <dbReference type="SAM" id="SignalP"/>
    </source>
</evidence>
<dbReference type="PROSITE" id="PS50005">
    <property type="entry name" value="TPR"/>
    <property type="match status" value="3"/>
</dbReference>
<keyword evidence="2" id="KW-0732">Signal</keyword>
<feature type="repeat" description="TPR" evidence="1">
    <location>
        <begin position="245"/>
        <end position="278"/>
    </location>
</feature>
<dbReference type="InterPro" id="IPR011990">
    <property type="entry name" value="TPR-like_helical_dom_sf"/>
</dbReference>
<feature type="signal peptide" evidence="2">
    <location>
        <begin position="1"/>
        <end position="23"/>
    </location>
</feature>
<dbReference type="EMBL" id="JACHIP010000001">
    <property type="protein sequence ID" value="MBB5055631.1"/>
    <property type="molecule type" value="Genomic_DNA"/>
</dbReference>